<evidence type="ECO:0000313" key="1">
    <source>
        <dbReference type="EMBL" id="QZE14254.1"/>
    </source>
</evidence>
<reference evidence="1" key="1">
    <citation type="submission" date="2021-08" db="EMBL/GenBank/DDBJ databases">
        <title>Novel anaerobic bacterium isolated from sea squirt in East Sea, Republic of Korea.</title>
        <authorList>
            <person name="Nguyen T.H."/>
            <person name="Li Z."/>
            <person name="Lee Y.-J."/>
            <person name="Ko J."/>
            <person name="Kim S.-G."/>
        </authorList>
    </citation>
    <scope>NUCLEOTIDE SEQUENCE</scope>
    <source>
        <strain evidence="1">KCTC 25031</strain>
    </source>
</reference>
<protein>
    <submittedName>
        <fullName evidence="1">Glycoside hydrolase family 57 protein</fullName>
    </submittedName>
</protein>
<dbReference type="Proteomes" id="UP000826212">
    <property type="component" value="Chromosome"/>
</dbReference>
<name>A0AC61NNV4_9BACT</name>
<evidence type="ECO:0000313" key="2">
    <source>
        <dbReference type="Proteomes" id="UP000826212"/>
    </source>
</evidence>
<sequence length="415" mass="48397">MKKISLYFQIHHPFNLRKYRFLDIGNDHYYFDDYHNESEIQNMASSIYLPNNDRLKRLIETHDGNFKVAFSISGTTIEMFEKYCPVVIDSFKELVETGCVEFLAETYAHSLSSVKDENEFKRQVEQHRSKIESLFGQTPKVFRNSELIYSDEIGSVVASMGFDGMITEGAKHVLGWKSPNFVYCNSLNPRLKILLRNYKLSDDIRFKFSNTEWSEYPLTPEKYVSWIKSSGDTEEIYNICFDYETIGKQNNKESGIYDFVDSFVDLVVSDKVLEFDTPSNVIDRLQTISSVHVPYPISWSDEERDLSSWMGNDLQNEALNKLYDIAPLLQESGNAEMLEIWNYIQSSDHFRYMSTKWFSDGEIQMKENPYDSPYDAFINYMNVLNDFKIQLEKDTPEKKLVEGIAGLKKIIEAQL</sequence>
<keyword evidence="1" id="KW-0378">Hydrolase</keyword>
<proteinExistence type="predicted"/>
<dbReference type="EMBL" id="CP081303">
    <property type="protein sequence ID" value="QZE14254.1"/>
    <property type="molecule type" value="Genomic_DNA"/>
</dbReference>
<gene>
    <name evidence="1" type="ORF">K4L44_17355</name>
</gene>
<accession>A0AC61NNV4</accession>
<organism evidence="1 2">
    <name type="scientific">Halosquirtibacter laminarini</name>
    <dbReference type="NCBI Taxonomy" id="3374600"/>
    <lineage>
        <taxon>Bacteria</taxon>
        <taxon>Pseudomonadati</taxon>
        <taxon>Bacteroidota</taxon>
        <taxon>Bacteroidia</taxon>
        <taxon>Marinilabiliales</taxon>
        <taxon>Prolixibacteraceae</taxon>
        <taxon>Halosquirtibacter</taxon>
    </lineage>
</organism>
<keyword evidence="2" id="KW-1185">Reference proteome</keyword>